<protein>
    <submittedName>
        <fullName evidence="1">Uncharacterized protein</fullName>
    </submittedName>
</protein>
<gene>
    <name evidence="1" type="ORF">RM764_12785</name>
</gene>
<evidence type="ECO:0000313" key="1">
    <source>
        <dbReference type="EMBL" id="MDT0463888.1"/>
    </source>
</evidence>
<dbReference type="RefSeq" id="WP_311694840.1">
    <property type="nucleotide sequence ID" value="NZ_JAVREY010000011.1"/>
</dbReference>
<name>A0ABU2TSF3_9ACTN</name>
<reference evidence="2" key="1">
    <citation type="submission" date="2023-07" db="EMBL/GenBank/DDBJ databases">
        <title>30 novel species of actinomycetes from the DSMZ collection.</title>
        <authorList>
            <person name="Nouioui I."/>
        </authorList>
    </citation>
    <scope>NUCLEOTIDE SEQUENCE [LARGE SCALE GENOMIC DNA]</scope>
    <source>
        <strain evidence="2">DSM 41699</strain>
    </source>
</reference>
<proteinExistence type="predicted"/>
<organism evidence="1 2">
    <name type="scientific">Streptomyces gibsoniae</name>
    <dbReference type="NCBI Taxonomy" id="3075529"/>
    <lineage>
        <taxon>Bacteria</taxon>
        <taxon>Bacillati</taxon>
        <taxon>Actinomycetota</taxon>
        <taxon>Actinomycetes</taxon>
        <taxon>Kitasatosporales</taxon>
        <taxon>Streptomycetaceae</taxon>
        <taxon>Streptomyces</taxon>
    </lineage>
</organism>
<dbReference type="EMBL" id="JAVREY010000011">
    <property type="protein sequence ID" value="MDT0463888.1"/>
    <property type="molecule type" value="Genomic_DNA"/>
</dbReference>
<dbReference type="Proteomes" id="UP001183809">
    <property type="component" value="Unassembled WGS sequence"/>
</dbReference>
<accession>A0ABU2TSF3</accession>
<keyword evidence="2" id="KW-1185">Reference proteome</keyword>
<comment type="caution">
    <text evidence="1">The sequence shown here is derived from an EMBL/GenBank/DDBJ whole genome shotgun (WGS) entry which is preliminary data.</text>
</comment>
<sequence>MNVGTETHDMPHTPKRRRLRLALVGTTAAVLVSGGGVAWGTTASHQASPSPVVLTGTASDGSRCAAPTVAGLRHDATTAFEGTVTSVRGDQVTFHVDHWYRGGGASTVRIKNVKGSEPDLTYAVGGHWLVPARKGVVLACSVVGADPTMRRLFQRAFALATTPPHSVPVTSPGA</sequence>
<evidence type="ECO:0000313" key="2">
    <source>
        <dbReference type="Proteomes" id="UP001183809"/>
    </source>
</evidence>